<dbReference type="InterPro" id="IPR032675">
    <property type="entry name" value="LRR_dom_sf"/>
</dbReference>
<dbReference type="GO" id="GO:0005829">
    <property type="term" value="C:cytosol"/>
    <property type="evidence" value="ECO:0007669"/>
    <property type="project" value="TreeGrafter"/>
</dbReference>
<dbReference type="GO" id="GO:0005634">
    <property type="term" value="C:nucleus"/>
    <property type="evidence" value="ECO:0007669"/>
    <property type="project" value="TreeGrafter"/>
</dbReference>
<dbReference type="GO" id="GO:0006913">
    <property type="term" value="P:nucleocytoplasmic transport"/>
    <property type="evidence" value="ECO:0007669"/>
    <property type="project" value="TreeGrafter"/>
</dbReference>
<dbReference type="OrthoDB" id="120976at2759"/>
<dbReference type="PANTHER" id="PTHR24113">
    <property type="entry name" value="RAN GTPASE-ACTIVATING PROTEIN 1"/>
    <property type="match status" value="1"/>
</dbReference>
<evidence type="ECO:0000313" key="4">
    <source>
        <dbReference type="EMBL" id="TNY19379.1"/>
    </source>
</evidence>
<name>A0A5C5FSS4_9BASI</name>
<keyword evidence="1" id="KW-0343">GTPase activation</keyword>
<dbReference type="GO" id="GO:0005096">
    <property type="term" value="F:GTPase activator activity"/>
    <property type="evidence" value="ECO:0007669"/>
    <property type="project" value="UniProtKB-KW"/>
</dbReference>
<dbReference type="SUPFAM" id="SSF52047">
    <property type="entry name" value="RNI-like"/>
    <property type="match status" value="1"/>
</dbReference>
<evidence type="ECO:0000256" key="3">
    <source>
        <dbReference type="ARBA" id="ARBA00022737"/>
    </source>
</evidence>
<dbReference type="Gene3D" id="3.80.10.10">
    <property type="entry name" value="Ribonuclease Inhibitor"/>
    <property type="match status" value="1"/>
</dbReference>
<dbReference type="SMART" id="SM00368">
    <property type="entry name" value="LRR_RI"/>
    <property type="match status" value="5"/>
</dbReference>
<dbReference type="PANTHER" id="PTHR24113:SF12">
    <property type="entry name" value="RAN GTPASE-ACTIVATING PROTEIN 1"/>
    <property type="match status" value="1"/>
</dbReference>
<dbReference type="GO" id="GO:0048471">
    <property type="term" value="C:perinuclear region of cytoplasm"/>
    <property type="evidence" value="ECO:0007669"/>
    <property type="project" value="TreeGrafter"/>
</dbReference>
<keyword evidence="3" id="KW-0677">Repeat</keyword>
<dbReference type="GO" id="GO:0031267">
    <property type="term" value="F:small GTPase binding"/>
    <property type="evidence" value="ECO:0007669"/>
    <property type="project" value="TreeGrafter"/>
</dbReference>
<evidence type="ECO:0000313" key="5">
    <source>
        <dbReference type="Proteomes" id="UP000311382"/>
    </source>
</evidence>
<reference evidence="4 5" key="1">
    <citation type="submission" date="2019-03" db="EMBL/GenBank/DDBJ databases">
        <title>Rhodosporidium diobovatum UCD-FST 08-225 genome sequencing, assembly, and annotation.</title>
        <authorList>
            <person name="Fakankun I.U."/>
            <person name="Fristensky B."/>
            <person name="Levin D.B."/>
        </authorList>
    </citation>
    <scope>NUCLEOTIDE SEQUENCE [LARGE SCALE GENOMIC DNA]</scope>
    <source>
        <strain evidence="4 5">UCD-FST 08-225</strain>
    </source>
</reference>
<dbReference type="Proteomes" id="UP000311382">
    <property type="component" value="Unassembled WGS sequence"/>
</dbReference>
<accession>A0A5C5FSS4</accession>
<evidence type="ECO:0000256" key="2">
    <source>
        <dbReference type="ARBA" id="ARBA00022614"/>
    </source>
</evidence>
<dbReference type="EMBL" id="SOZI01000097">
    <property type="protein sequence ID" value="TNY19379.1"/>
    <property type="molecule type" value="Genomic_DNA"/>
</dbReference>
<comment type="caution">
    <text evidence="4">The sequence shown here is derived from an EMBL/GenBank/DDBJ whole genome shotgun (WGS) entry which is preliminary data.</text>
</comment>
<dbReference type="InterPro" id="IPR001611">
    <property type="entry name" value="Leu-rich_rpt"/>
</dbReference>
<dbReference type="STRING" id="5288.A0A5C5FSS4"/>
<gene>
    <name evidence="4" type="ORF">DMC30DRAFT_379017</name>
</gene>
<dbReference type="AlphaFoldDB" id="A0A5C5FSS4"/>
<keyword evidence="2" id="KW-0433">Leucine-rich repeat</keyword>
<organism evidence="4 5">
    <name type="scientific">Rhodotorula diobovata</name>
    <dbReference type="NCBI Taxonomy" id="5288"/>
    <lineage>
        <taxon>Eukaryota</taxon>
        <taxon>Fungi</taxon>
        <taxon>Dikarya</taxon>
        <taxon>Basidiomycota</taxon>
        <taxon>Pucciniomycotina</taxon>
        <taxon>Microbotryomycetes</taxon>
        <taxon>Sporidiobolales</taxon>
        <taxon>Sporidiobolaceae</taxon>
        <taxon>Rhodotorula</taxon>
    </lineage>
</organism>
<keyword evidence="5" id="KW-1185">Reference proteome</keyword>
<evidence type="ECO:0000256" key="1">
    <source>
        <dbReference type="ARBA" id="ARBA00022468"/>
    </source>
</evidence>
<sequence>MAFSAFRSPLVDLGDFLRSLAVPRAAYGTSSPTREQEEWDVFRARQGGTKRLDYFGGDVTGPSGAVLVLRAIEKSPGVTDIVLSQNELGDDGMRELLVGMKRLRSRDIGAHLESLNLSNCGLSDVSLHLLVLHLLQPSPHPPSLRSLYLNYNSISLGSQSTLSTLPEFVGAVLSSPACSLRCLDLTSNRGITTPGFISLLSSLKLAAGPSHLAELRLSVTGLTPDCAEPLAQWLEDPEGGARLLVLTLNACRLGPAGVRRINRSVTSGRAPSLLHLEALANGEGEEDEQWAEVNAALAEGEEDYGDEAAEKERLRGALKRNQTVYGETRRAALRLAAPARVLFGGNAQEGTSAPEAFPFLRLPIELQVHVLRCLVLLTPSRVAHLYPTLSRPHAIPSNSTATFSSPLTEPQFLRLLAHCAARQTLLAERRIAAAHAAGAAPSLNAASGSKTWNKTAGGAHDVEAGWEEWFLRATGCDRFQRAAPL</sequence>
<protein>
    <submittedName>
        <fullName evidence="4">Uncharacterized protein</fullName>
    </submittedName>
</protein>
<dbReference type="InterPro" id="IPR027038">
    <property type="entry name" value="RanGap"/>
</dbReference>
<dbReference type="Pfam" id="PF13516">
    <property type="entry name" value="LRR_6"/>
    <property type="match status" value="2"/>
</dbReference>
<proteinExistence type="predicted"/>